<reference evidence="3 4" key="1">
    <citation type="journal article" date="2009" name="Int. J. Syst. Evol. Microbiol.">
        <title>Paenibacillus contaminans sp. nov., isolated from a contaminated laboratory plate.</title>
        <authorList>
            <person name="Chou J.H."/>
            <person name="Lee J.H."/>
            <person name="Lin M.C."/>
            <person name="Chang P.S."/>
            <person name="Arun A.B."/>
            <person name="Young C.C."/>
            <person name="Chen W.M."/>
        </authorList>
    </citation>
    <scope>NUCLEOTIDE SEQUENCE [LARGE SCALE GENOMIC DNA]</scope>
    <source>
        <strain evidence="3 4">CKOBP-6</strain>
    </source>
</reference>
<dbReference type="InterPro" id="IPR052163">
    <property type="entry name" value="DGC-Regulatory_Protein"/>
</dbReference>
<dbReference type="InterPro" id="IPR029787">
    <property type="entry name" value="Nucleotide_cyclase"/>
</dbReference>
<name>A0A329MMW5_9BACL</name>
<keyword evidence="1" id="KW-0472">Membrane</keyword>
<sequence>MQFRFGIKLTVTMIVFAVAISFAIATSDHLRLREQAIHNKTDQVRQYERMAKYALETIEKAYLVFGANVATKMRENSFFLMNMYERNPNFDEWDFASLKRMLSLDIYIINSSNVVTHSSMARDVGINFSECCRKLAQVLEEKRNAGEFFHDGIDIEQKSGAIKKYSYMPTRDKKFTIELGYSLEEGDIFNKFNFLSTIDELVQNSPSINEVNVLNIGGIAFGESEDASGRKLTEERRAYFERTLNTGQTTEFTGQWQNEPAIYRYVHYVSEFDTGTTQNKVLEIIYNDKDLQLILSGNKKTFAWQLVVILAITVVLSLLISRWVAKPMYLAFHDSLTGLKNRAAFDELLVSTIAKNKGNTAILMIDLDNFKLVNDHLGHDMGDQLLKSAAHCIRSIARKEDITIRLGGDEFVLIMPSASKMQAEDAASRIIEAIVTSTAQEFQLKDEKVTVSIGISLFPEHGADPETLCKKADIALYESKERGKNQYRFYRESSKQG</sequence>
<dbReference type="InterPro" id="IPR000160">
    <property type="entry name" value="GGDEF_dom"/>
</dbReference>
<proteinExistence type="predicted"/>
<evidence type="ECO:0000313" key="3">
    <source>
        <dbReference type="EMBL" id="RAV21229.1"/>
    </source>
</evidence>
<dbReference type="SUPFAM" id="SSF55073">
    <property type="entry name" value="Nucleotide cyclase"/>
    <property type="match status" value="1"/>
</dbReference>
<dbReference type="OrthoDB" id="9759607at2"/>
<accession>A0A329MMW5</accession>
<keyword evidence="1" id="KW-0812">Transmembrane</keyword>
<comment type="caution">
    <text evidence="3">The sequence shown here is derived from an EMBL/GenBank/DDBJ whole genome shotgun (WGS) entry which is preliminary data.</text>
</comment>
<dbReference type="PANTHER" id="PTHR46663">
    <property type="entry name" value="DIGUANYLATE CYCLASE DGCT-RELATED"/>
    <property type="match status" value="1"/>
</dbReference>
<dbReference type="NCBIfam" id="TIGR00254">
    <property type="entry name" value="GGDEF"/>
    <property type="match status" value="1"/>
</dbReference>
<gene>
    <name evidence="3" type="ORF">DQG23_11240</name>
</gene>
<evidence type="ECO:0000256" key="1">
    <source>
        <dbReference type="SAM" id="Phobius"/>
    </source>
</evidence>
<dbReference type="PANTHER" id="PTHR46663:SF2">
    <property type="entry name" value="GGDEF DOMAIN-CONTAINING PROTEIN"/>
    <property type="match status" value="1"/>
</dbReference>
<protein>
    <recommendedName>
        <fullName evidence="2">GGDEF domain-containing protein</fullName>
    </recommendedName>
</protein>
<dbReference type="Gene3D" id="3.30.70.270">
    <property type="match status" value="1"/>
</dbReference>
<dbReference type="Pfam" id="PF00990">
    <property type="entry name" value="GGDEF"/>
    <property type="match status" value="1"/>
</dbReference>
<dbReference type="InterPro" id="IPR043128">
    <property type="entry name" value="Rev_trsase/Diguanyl_cyclase"/>
</dbReference>
<dbReference type="FunFam" id="3.30.70.270:FF:000001">
    <property type="entry name" value="Diguanylate cyclase domain protein"/>
    <property type="match status" value="1"/>
</dbReference>
<dbReference type="RefSeq" id="WP_113030932.1">
    <property type="nucleotide sequence ID" value="NZ_QMFB01000005.1"/>
</dbReference>
<evidence type="ECO:0000313" key="4">
    <source>
        <dbReference type="Proteomes" id="UP000250369"/>
    </source>
</evidence>
<dbReference type="Proteomes" id="UP000250369">
    <property type="component" value="Unassembled WGS sequence"/>
</dbReference>
<dbReference type="CDD" id="cd01949">
    <property type="entry name" value="GGDEF"/>
    <property type="match status" value="1"/>
</dbReference>
<keyword evidence="4" id="KW-1185">Reference proteome</keyword>
<evidence type="ECO:0000259" key="2">
    <source>
        <dbReference type="PROSITE" id="PS50887"/>
    </source>
</evidence>
<feature type="domain" description="GGDEF" evidence="2">
    <location>
        <begin position="358"/>
        <end position="492"/>
    </location>
</feature>
<dbReference type="SMART" id="SM00267">
    <property type="entry name" value="GGDEF"/>
    <property type="match status" value="1"/>
</dbReference>
<dbReference type="EMBL" id="QMFB01000005">
    <property type="protein sequence ID" value="RAV21229.1"/>
    <property type="molecule type" value="Genomic_DNA"/>
</dbReference>
<keyword evidence="1" id="KW-1133">Transmembrane helix</keyword>
<dbReference type="AlphaFoldDB" id="A0A329MMW5"/>
<dbReference type="PROSITE" id="PS50887">
    <property type="entry name" value="GGDEF"/>
    <property type="match status" value="1"/>
</dbReference>
<feature type="transmembrane region" description="Helical" evidence="1">
    <location>
        <begin position="302"/>
        <end position="320"/>
    </location>
</feature>
<organism evidence="3 4">
    <name type="scientific">Paenibacillus contaminans</name>
    <dbReference type="NCBI Taxonomy" id="450362"/>
    <lineage>
        <taxon>Bacteria</taxon>
        <taxon>Bacillati</taxon>
        <taxon>Bacillota</taxon>
        <taxon>Bacilli</taxon>
        <taxon>Bacillales</taxon>
        <taxon>Paenibacillaceae</taxon>
        <taxon>Paenibacillus</taxon>
    </lineage>
</organism>